<sequence length="402" mass="44395">MSWRHWIIDVRDGHVIAPIDIPSFSWDLSISDFGFQTTDKGTGKADESNLTIPWSALDASTPSGRDSLLDSRRRGILTCWVRDLQDPEDMGAPIMWGKIGSREDTLLDTTFSLESPMAILQSRYAVRDGAFRDGTSTDTISFDALSFRGICSELGRIATDAKQGGSLPIDWTYLGEKGIHQRTNYQAWNVQNLSVSQLITNIANSKGGPDLAFRPYWADPSHARVRFLAGSDADVYLDMGHPPILLSSYAGAGSLEGLTVDYQDGYQRWYATGAGQDESTITAYWEQMDEITHMQDPPILREAVYGDTDTDNLALLKEHLTGVATAGRLMQITGSIDFDDTDARGMPIHPCGSFWPGERVDLDVAGFPTLPDGRYELRLMEMSGDQTSKASVKFDVLDAPFQ</sequence>
<evidence type="ECO:0000313" key="1">
    <source>
        <dbReference type="EMBL" id="MSD90165.1"/>
    </source>
</evidence>
<proteinExistence type="predicted"/>
<dbReference type="OrthoDB" id="3194419at2"/>
<evidence type="ECO:0000313" key="2">
    <source>
        <dbReference type="Proteomes" id="UP000436357"/>
    </source>
</evidence>
<dbReference type="Proteomes" id="UP000436357">
    <property type="component" value="Unassembled WGS sequence"/>
</dbReference>
<accession>A0A6N7TTX0</accession>
<evidence type="ECO:0008006" key="3">
    <source>
        <dbReference type="Google" id="ProtNLM"/>
    </source>
</evidence>
<reference evidence="1 2" key="1">
    <citation type="submission" date="2019-11" db="EMBL/GenBank/DDBJ databases">
        <title>Draft Genome Sequence of Plant Growth-Promoting Rhizosphere-Associated Bacteria.</title>
        <authorList>
            <person name="Vasilyev I.Y."/>
            <person name="Radchenko V."/>
            <person name="Ilnitskaya E.V."/>
        </authorList>
    </citation>
    <scope>NUCLEOTIDE SEQUENCE [LARGE SCALE GENOMIC DNA]</scope>
    <source>
        <strain evidence="1 2">VRA_9sq_n</strain>
    </source>
</reference>
<comment type="caution">
    <text evidence="1">The sequence shown here is derived from an EMBL/GenBank/DDBJ whole genome shotgun (WGS) entry which is preliminary data.</text>
</comment>
<dbReference type="RefSeq" id="WP_154312472.1">
    <property type="nucleotide sequence ID" value="NZ_WKKW01000001.1"/>
</dbReference>
<gene>
    <name evidence="1" type="ORF">GKC41_00550</name>
</gene>
<protein>
    <recommendedName>
        <fullName evidence="3">Minor tail protein</fullName>
    </recommendedName>
</protein>
<name>A0A6N7TTX0_9BIFI</name>
<organism evidence="1 2">
    <name type="scientific">Bifidobacterium asteroides</name>
    <dbReference type="NCBI Taxonomy" id="1684"/>
    <lineage>
        <taxon>Bacteria</taxon>
        <taxon>Bacillati</taxon>
        <taxon>Actinomycetota</taxon>
        <taxon>Actinomycetes</taxon>
        <taxon>Bifidobacteriales</taxon>
        <taxon>Bifidobacteriaceae</taxon>
        <taxon>Bifidobacterium</taxon>
    </lineage>
</organism>
<dbReference type="EMBL" id="WKKW01000001">
    <property type="protein sequence ID" value="MSD90165.1"/>
    <property type="molecule type" value="Genomic_DNA"/>
</dbReference>
<dbReference type="AlphaFoldDB" id="A0A6N7TTX0"/>